<dbReference type="InterPro" id="IPR035965">
    <property type="entry name" value="PAS-like_dom_sf"/>
</dbReference>
<gene>
    <name evidence="3" type="ORF">BSTOLATCC_MIC26230</name>
</gene>
<dbReference type="Gene3D" id="3.30.450.20">
    <property type="entry name" value="PAS domain"/>
    <property type="match status" value="1"/>
</dbReference>
<organism evidence="3 4">
    <name type="scientific">Blepharisma stoltei</name>
    <dbReference type="NCBI Taxonomy" id="1481888"/>
    <lineage>
        <taxon>Eukaryota</taxon>
        <taxon>Sar</taxon>
        <taxon>Alveolata</taxon>
        <taxon>Ciliophora</taxon>
        <taxon>Postciliodesmatophora</taxon>
        <taxon>Heterotrichea</taxon>
        <taxon>Heterotrichida</taxon>
        <taxon>Blepharismidae</taxon>
        <taxon>Blepharisma</taxon>
    </lineage>
</organism>
<keyword evidence="1" id="KW-0812">Transmembrane</keyword>
<dbReference type="Pfam" id="PF25474">
    <property type="entry name" value="TPR_TmcB"/>
    <property type="match status" value="1"/>
</dbReference>
<evidence type="ECO:0000313" key="3">
    <source>
        <dbReference type="EMBL" id="CAG9320310.1"/>
    </source>
</evidence>
<comment type="caution">
    <text evidence="3">The sequence shown here is derived from an EMBL/GenBank/DDBJ whole genome shotgun (WGS) entry which is preliminary data.</text>
</comment>
<evidence type="ECO:0000256" key="1">
    <source>
        <dbReference type="SAM" id="Phobius"/>
    </source>
</evidence>
<feature type="transmembrane region" description="Helical" evidence="1">
    <location>
        <begin position="263"/>
        <end position="282"/>
    </location>
</feature>
<dbReference type="PANTHER" id="PTHR31600">
    <property type="entry name" value="TINY MACROCYSTS PROTEIN B-RELATED"/>
    <property type="match status" value="1"/>
</dbReference>
<proteinExistence type="predicted"/>
<dbReference type="PANTHER" id="PTHR31600:SF2">
    <property type="entry name" value="GAMETE ENRICHED GENE 10 PROTEIN-RELATED"/>
    <property type="match status" value="1"/>
</dbReference>
<accession>A0AAU9J536</accession>
<feature type="transmembrane region" description="Helical" evidence="1">
    <location>
        <begin position="240"/>
        <end position="257"/>
    </location>
</feature>
<evidence type="ECO:0000259" key="2">
    <source>
        <dbReference type="Pfam" id="PF25474"/>
    </source>
</evidence>
<feature type="transmembrane region" description="Helical" evidence="1">
    <location>
        <begin position="111"/>
        <end position="134"/>
    </location>
</feature>
<keyword evidence="4" id="KW-1185">Reference proteome</keyword>
<evidence type="ECO:0000313" key="4">
    <source>
        <dbReference type="Proteomes" id="UP001162131"/>
    </source>
</evidence>
<protein>
    <recommendedName>
        <fullName evidence="2">TmcB/TmcC TPR repeats domain-containing protein</fullName>
    </recommendedName>
</protein>
<dbReference type="InterPro" id="IPR057352">
    <property type="entry name" value="TPR_TmcB/C"/>
</dbReference>
<reference evidence="3" key="1">
    <citation type="submission" date="2021-09" db="EMBL/GenBank/DDBJ databases">
        <authorList>
            <consortium name="AG Swart"/>
            <person name="Singh M."/>
            <person name="Singh A."/>
            <person name="Seah K."/>
            <person name="Emmerich C."/>
        </authorList>
    </citation>
    <scope>NUCLEOTIDE SEQUENCE</scope>
    <source>
        <strain evidence="3">ATCC30299</strain>
    </source>
</reference>
<feature type="transmembrane region" description="Helical" evidence="1">
    <location>
        <begin position="194"/>
        <end position="219"/>
    </location>
</feature>
<sequence>MLDEQLLGINESSDFQGFLTKPLFQSRIKRYTFGFFSKLFKLKYSHKIKLKTQLVIEIVTNLVLMLQLISLTWYPNYEVSEWESYATFWKILGIVSYDELCFEYGTEDICFFGTIGLIGSCIICFIIFGVYVYIEKEPPNIITNLPRKISMPLTSICFIPSLMILLMVFKYSVIASGEVTEYDNSTRDSLDYGAAGGVISIILIIFLLQIKFFSEIFSCDIRHSRSNENIKARCCSEADFNRFIFYIATCILYVSLGDYQIEYQIISFVASSYVFIQTLRYLPYYNFIENSIQAVKLSAISGFLLIFLFGELLDNSLIILWMNIFIQPLIFFFVIKIVRHLYKNLPQRTSDIRNQFDFEKKFRHLLVDKSLVDKRYVLDLFAKFSKGKQFSKSKLFVIWEFNFCLSIIKDERLARVKLAKIAEIPSSLEGDAQEWRLFNWLIGRKCHIYPDTNYLEYLTELNKVKTKDEELCLILVELRSELSSRTPRLPKLINLANRIHDNVDNIKKEYKSIIEKYKNIDAFELYGSFLENIMKNHEEALIVNRKKHGINLYNMRGEDKKLERYGRENAIVLISASNVSFGSIVYINEKAAQILKTPATDTCGMPFNNFIAPPYNILHDTCMKRFVLNNHSIDIPYHKSLPLMTQHGNLRECNILIKLTAFHSHAYFLVSFREKNTSREIAVISPDGHIYCHTEFFTICINSAGQNVRGKHISDLFPMLDFYNMEPFEPWIISFENKQIAVIHTIKQMSAYTLHFIILVHDEKEIEKWKDGQDPDQIEYYGNSTIIDENDEPSQIFVEKKYERKASKVRLHTVNQYMTSITKSFDKENSEIPTQISNFVAESRDLETFDDKSGATSCNESSQSSTKAKFAQRLIVASKKKLKILQLVLFVTVNVK</sequence>
<dbReference type="SUPFAM" id="SSF55785">
    <property type="entry name" value="PYP-like sensor domain (PAS domain)"/>
    <property type="match status" value="1"/>
</dbReference>
<dbReference type="AlphaFoldDB" id="A0AAU9J536"/>
<name>A0AAU9J536_9CILI</name>
<dbReference type="EMBL" id="CAJZBQ010000025">
    <property type="protein sequence ID" value="CAG9320310.1"/>
    <property type="molecule type" value="Genomic_DNA"/>
</dbReference>
<feature type="transmembrane region" description="Helical" evidence="1">
    <location>
        <begin position="155"/>
        <end position="174"/>
    </location>
</feature>
<feature type="transmembrane region" description="Helical" evidence="1">
    <location>
        <begin position="54"/>
        <end position="74"/>
    </location>
</feature>
<feature type="domain" description="TmcB/TmcC TPR repeats" evidence="2">
    <location>
        <begin position="453"/>
        <end position="545"/>
    </location>
</feature>
<dbReference type="InterPro" id="IPR052994">
    <property type="entry name" value="Tiny_macrocysts_regulators"/>
</dbReference>
<keyword evidence="1" id="KW-0472">Membrane</keyword>
<keyword evidence="1" id="KW-1133">Transmembrane helix</keyword>
<dbReference type="Proteomes" id="UP001162131">
    <property type="component" value="Unassembled WGS sequence"/>
</dbReference>